<feature type="region of interest" description="Disordered" evidence="1">
    <location>
        <begin position="19"/>
        <end position="49"/>
    </location>
</feature>
<evidence type="ECO:0000313" key="2">
    <source>
        <dbReference type="EMBL" id="PMP20248.1"/>
    </source>
</evidence>
<evidence type="ECO:0000256" key="1">
    <source>
        <dbReference type="SAM" id="MobiDB-lite"/>
    </source>
</evidence>
<protein>
    <submittedName>
        <fullName evidence="2">Uncharacterized protein</fullName>
    </submittedName>
</protein>
<reference evidence="2" key="1">
    <citation type="submission" date="2016-07" db="EMBL/GenBank/DDBJ databases">
        <authorList>
            <person name="Kauffman K."/>
            <person name="Arevalo P."/>
            <person name="Polz M.F."/>
        </authorList>
    </citation>
    <scope>NUCLEOTIDE SEQUENCE</scope>
    <source>
        <strain evidence="2">10N.222.46.E12</strain>
    </source>
</reference>
<gene>
    <name evidence="2" type="ORF">BCS90_07575</name>
</gene>
<reference evidence="2" key="2">
    <citation type="journal article" date="2018" name="Nature">
        <title>A major lineage of non-tailed dsDNA viruses as unrecognized killers of marine bacteria.</title>
        <authorList>
            <person name="Kauffman K.M."/>
            <person name="Hussain F.A."/>
            <person name="Yang J."/>
            <person name="Arevalo P."/>
            <person name="Brown J.M."/>
            <person name="Chang W.K."/>
            <person name="VanInsberghe D."/>
            <person name="Elsherbini J."/>
            <person name="Sharma R.S."/>
            <person name="Cutler M.B."/>
            <person name="Kelly L."/>
            <person name="Polz M.F."/>
        </authorList>
    </citation>
    <scope>NUCLEOTIDE SEQUENCE</scope>
    <source>
        <strain evidence="2">10N.222.46.E12</strain>
    </source>
</reference>
<proteinExistence type="predicted"/>
<dbReference type="EMBL" id="MDBS01000100">
    <property type="protein sequence ID" value="PMP20248.1"/>
    <property type="molecule type" value="Genomic_DNA"/>
</dbReference>
<dbReference type="RefSeq" id="WP_053309186.1">
    <property type="nucleotide sequence ID" value="NZ_CP170592.1"/>
</dbReference>
<sequence length="128" mass="14006">MGGSVFGNYSATGKWHSHGPTEGAFSPGTDTDWADKTGNKAFLSTGQDEGPLRGLYKATLQMRYLGETTTICGNGMLKFKRFIFLGLLLISNSASSTKFTGYERVNFYSLAARENQAENKRSKFQVGL</sequence>
<comment type="caution">
    <text evidence="2">The sequence shown here is derived from an EMBL/GenBank/DDBJ whole genome shotgun (WGS) entry which is preliminary data.</text>
</comment>
<dbReference type="AlphaFoldDB" id="A0A7Z1MD65"/>
<accession>A0A7Z1MD65</accession>
<name>A0A7Z1MD65_9VIBR</name>
<organism evidence="2">
    <name type="scientific">Vibrio cyclitrophicus</name>
    <dbReference type="NCBI Taxonomy" id="47951"/>
    <lineage>
        <taxon>Bacteria</taxon>
        <taxon>Pseudomonadati</taxon>
        <taxon>Pseudomonadota</taxon>
        <taxon>Gammaproteobacteria</taxon>
        <taxon>Vibrionales</taxon>
        <taxon>Vibrionaceae</taxon>
        <taxon>Vibrio</taxon>
    </lineage>
</organism>